<dbReference type="InterPro" id="IPR004330">
    <property type="entry name" value="FAR1_DNA_bnd_dom"/>
</dbReference>
<evidence type="ECO:0000313" key="3">
    <source>
        <dbReference type="EMBL" id="GER27319.1"/>
    </source>
</evidence>
<sequence>MGVGGAGEGCRRHTCFVGRGKEAQDGGWGLRRCCLIIPGDKRTVVVGRNVGCCAGSGLAGKEVTHNGAVVVAVAVAAALAHQLINPKPFLLQPMELSDTQPDAAPIETSKHHQLVITPGGTKYWIPHCDDAIRPHIGQRFKGLNEAVDFYMTYASTVGFDVRNSTLVKAIDNTTVLWKYLVCSREGFKKHPNTGQMVPDVGRVRRRRVSNRVGCNARIVLRVDGKDGYIILASPLLRGLAILGEMRSARHPGSASKKSGPSVARLRRKWAATGRVEVRDRYLKGTLTPALRLGRRLRFGCPAIARSSSAPESEGNGGGSASVESGQRPDF</sequence>
<dbReference type="Proteomes" id="UP000325081">
    <property type="component" value="Unassembled WGS sequence"/>
</dbReference>
<organism evidence="3 4">
    <name type="scientific">Striga asiatica</name>
    <name type="common">Asiatic witchweed</name>
    <name type="synonym">Buchnera asiatica</name>
    <dbReference type="NCBI Taxonomy" id="4170"/>
    <lineage>
        <taxon>Eukaryota</taxon>
        <taxon>Viridiplantae</taxon>
        <taxon>Streptophyta</taxon>
        <taxon>Embryophyta</taxon>
        <taxon>Tracheophyta</taxon>
        <taxon>Spermatophyta</taxon>
        <taxon>Magnoliopsida</taxon>
        <taxon>eudicotyledons</taxon>
        <taxon>Gunneridae</taxon>
        <taxon>Pentapetalae</taxon>
        <taxon>asterids</taxon>
        <taxon>lamiids</taxon>
        <taxon>Lamiales</taxon>
        <taxon>Orobanchaceae</taxon>
        <taxon>Buchnereae</taxon>
        <taxon>Striga</taxon>
    </lineage>
</organism>
<accession>A0A5A7P3K4</accession>
<dbReference type="AlphaFoldDB" id="A0A5A7P3K4"/>
<keyword evidence="4" id="KW-1185">Reference proteome</keyword>
<comment type="caution">
    <text evidence="3">The sequence shown here is derived from an EMBL/GenBank/DDBJ whole genome shotgun (WGS) entry which is preliminary data.</text>
</comment>
<dbReference type="OrthoDB" id="1487673at2759"/>
<dbReference type="EMBL" id="BKCP01001669">
    <property type="protein sequence ID" value="GER27319.1"/>
    <property type="molecule type" value="Genomic_DNA"/>
</dbReference>
<protein>
    <submittedName>
        <fullName evidence="3">FAR1-related protein</fullName>
    </submittedName>
</protein>
<dbReference type="PANTHER" id="PTHR46328:SF30">
    <property type="entry name" value="OS04G0641500 PROTEIN"/>
    <property type="match status" value="1"/>
</dbReference>
<dbReference type="PANTHER" id="PTHR46328">
    <property type="entry name" value="FAR-RED IMPAIRED RESPONSIVE (FAR1) FAMILY PROTEIN-RELATED"/>
    <property type="match status" value="1"/>
</dbReference>
<reference evidence="4" key="1">
    <citation type="journal article" date="2019" name="Curr. Biol.">
        <title>Genome Sequence of Striga asiatica Provides Insight into the Evolution of Plant Parasitism.</title>
        <authorList>
            <person name="Yoshida S."/>
            <person name="Kim S."/>
            <person name="Wafula E.K."/>
            <person name="Tanskanen J."/>
            <person name="Kim Y.M."/>
            <person name="Honaas L."/>
            <person name="Yang Z."/>
            <person name="Spallek T."/>
            <person name="Conn C.E."/>
            <person name="Ichihashi Y."/>
            <person name="Cheong K."/>
            <person name="Cui S."/>
            <person name="Der J.P."/>
            <person name="Gundlach H."/>
            <person name="Jiao Y."/>
            <person name="Hori C."/>
            <person name="Ishida J.K."/>
            <person name="Kasahara H."/>
            <person name="Kiba T."/>
            <person name="Kim M.S."/>
            <person name="Koo N."/>
            <person name="Laohavisit A."/>
            <person name="Lee Y.H."/>
            <person name="Lumba S."/>
            <person name="McCourt P."/>
            <person name="Mortimer J.C."/>
            <person name="Mutuku J.M."/>
            <person name="Nomura T."/>
            <person name="Sasaki-Sekimoto Y."/>
            <person name="Seto Y."/>
            <person name="Wang Y."/>
            <person name="Wakatake T."/>
            <person name="Sakakibara H."/>
            <person name="Demura T."/>
            <person name="Yamaguchi S."/>
            <person name="Yoneyama K."/>
            <person name="Manabe R.I."/>
            <person name="Nelson D.C."/>
            <person name="Schulman A.H."/>
            <person name="Timko M.P."/>
            <person name="dePamphilis C.W."/>
            <person name="Choi D."/>
            <person name="Shirasu K."/>
        </authorList>
    </citation>
    <scope>NUCLEOTIDE SEQUENCE [LARGE SCALE GENOMIC DNA]</scope>
    <source>
        <strain evidence="4">cv. UVA1</strain>
    </source>
</reference>
<dbReference type="Pfam" id="PF03101">
    <property type="entry name" value="FAR1"/>
    <property type="match status" value="1"/>
</dbReference>
<evidence type="ECO:0000256" key="1">
    <source>
        <dbReference type="SAM" id="MobiDB-lite"/>
    </source>
</evidence>
<feature type="region of interest" description="Disordered" evidence="1">
    <location>
        <begin position="305"/>
        <end position="330"/>
    </location>
</feature>
<feature type="domain" description="FAR1" evidence="2">
    <location>
        <begin position="148"/>
        <end position="230"/>
    </location>
</feature>
<evidence type="ECO:0000313" key="4">
    <source>
        <dbReference type="Proteomes" id="UP000325081"/>
    </source>
</evidence>
<proteinExistence type="predicted"/>
<gene>
    <name evidence="3" type="ORF">STAS_03017</name>
</gene>
<name>A0A5A7P3K4_STRAF</name>
<evidence type="ECO:0000259" key="2">
    <source>
        <dbReference type="Pfam" id="PF03101"/>
    </source>
</evidence>